<gene>
    <name evidence="1" type="ORF">OCV47_11095</name>
</gene>
<dbReference type="EMBL" id="JAOQKE010000015">
    <property type="protein sequence ID" value="MCU6725890.1"/>
    <property type="molecule type" value="Genomic_DNA"/>
</dbReference>
<comment type="caution">
    <text evidence="1">The sequence shown here is derived from an EMBL/GenBank/DDBJ whole genome shotgun (WGS) entry which is preliminary data.</text>
</comment>
<dbReference type="NCBIfam" id="NF047593">
    <property type="entry name" value="IS66_ISAeme5_TnpA"/>
    <property type="match status" value="1"/>
</dbReference>
<evidence type="ECO:0000313" key="2">
    <source>
        <dbReference type="Proteomes" id="UP001652338"/>
    </source>
</evidence>
<reference evidence="1 2" key="1">
    <citation type="journal article" date="2021" name="ISME Commun">
        <title>Automated analysis of genomic sequences facilitates high-throughput and comprehensive description of bacteria.</title>
        <authorList>
            <person name="Hitch T.C.A."/>
        </authorList>
    </citation>
    <scope>NUCLEOTIDE SEQUENCE [LARGE SCALE GENOMIC DNA]</scope>
    <source>
        <strain evidence="1 2">Sanger_29</strain>
    </source>
</reference>
<dbReference type="RefSeq" id="WP_262655134.1">
    <property type="nucleotide sequence ID" value="NZ_JAOQKE010000015.1"/>
</dbReference>
<dbReference type="Proteomes" id="UP001652338">
    <property type="component" value="Unassembled WGS sequence"/>
</dbReference>
<proteinExistence type="predicted"/>
<accession>A0ABT2SN15</accession>
<evidence type="ECO:0000313" key="1">
    <source>
        <dbReference type="EMBL" id="MCU6725890.1"/>
    </source>
</evidence>
<sequence>MTTQPSIVAQQVRLRQWAEQIQSCRNRPEGMDVETWCSQNNITKANYYYRLRRVREACLEQIPETPAFVEIAMADHIPAKSPEKLPAMDGQPLLRIHNRAGISIDIFQDMPAEKLQSRKV</sequence>
<organism evidence="1 2">
    <name type="scientific">Muricoprocola aceti</name>
    <dbReference type="NCBI Taxonomy" id="2981772"/>
    <lineage>
        <taxon>Bacteria</taxon>
        <taxon>Bacillati</taxon>
        <taxon>Bacillota</taxon>
        <taxon>Clostridia</taxon>
        <taxon>Lachnospirales</taxon>
        <taxon>Lachnospiraceae</taxon>
        <taxon>Muricoprocola</taxon>
    </lineage>
</organism>
<name>A0ABT2SN15_9FIRM</name>
<keyword evidence="2" id="KW-1185">Reference proteome</keyword>
<protein>
    <submittedName>
        <fullName evidence="1">IS66 family insertion sequence element accessory protein TnpB</fullName>
    </submittedName>
</protein>